<dbReference type="EMBL" id="BGPR01009579">
    <property type="protein sequence ID" value="GBN40955.1"/>
    <property type="molecule type" value="Genomic_DNA"/>
</dbReference>
<accession>A0A4Y2NN52</accession>
<name>A0A4Y2NN52_ARAVE</name>
<sequence>MWVWSTLTLSIRERPKRIFKQKTMAVRISLRNFHPLSLSVIDFSAAAHTFFVRVARPDGLGEKEGFLRIRTVPAVIVDGREISLTFERGTRTFPYFEVPSIPMVVGIRGLNLTPRIKRPNADAVWEFEDAGARSSWVFFS</sequence>
<evidence type="ECO:0000313" key="1">
    <source>
        <dbReference type="EMBL" id="GBN40955.1"/>
    </source>
</evidence>
<dbReference type="Proteomes" id="UP000499080">
    <property type="component" value="Unassembled WGS sequence"/>
</dbReference>
<gene>
    <name evidence="1" type="ORF">AVEN_217420_1</name>
</gene>
<organism evidence="1 2">
    <name type="scientific">Araneus ventricosus</name>
    <name type="common">Orbweaver spider</name>
    <name type="synonym">Epeira ventricosa</name>
    <dbReference type="NCBI Taxonomy" id="182803"/>
    <lineage>
        <taxon>Eukaryota</taxon>
        <taxon>Metazoa</taxon>
        <taxon>Ecdysozoa</taxon>
        <taxon>Arthropoda</taxon>
        <taxon>Chelicerata</taxon>
        <taxon>Arachnida</taxon>
        <taxon>Araneae</taxon>
        <taxon>Araneomorphae</taxon>
        <taxon>Entelegynae</taxon>
        <taxon>Araneoidea</taxon>
        <taxon>Araneidae</taxon>
        <taxon>Araneus</taxon>
    </lineage>
</organism>
<evidence type="ECO:0000313" key="2">
    <source>
        <dbReference type="Proteomes" id="UP000499080"/>
    </source>
</evidence>
<keyword evidence="2" id="KW-1185">Reference proteome</keyword>
<protein>
    <submittedName>
        <fullName evidence="1">Uncharacterized protein</fullName>
    </submittedName>
</protein>
<proteinExistence type="predicted"/>
<reference evidence="1 2" key="1">
    <citation type="journal article" date="2019" name="Sci. Rep.">
        <title>Orb-weaving spider Araneus ventricosus genome elucidates the spidroin gene catalogue.</title>
        <authorList>
            <person name="Kono N."/>
            <person name="Nakamura H."/>
            <person name="Ohtoshi R."/>
            <person name="Moran D.A.P."/>
            <person name="Shinohara A."/>
            <person name="Yoshida Y."/>
            <person name="Fujiwara M."/>
            <person name="Mori M."/>
            <person name="Tomita M."/>
            <person name="Arakawa K."/>
        </authorList>
    </citation>
    <scope>NUCLEOTIDE SEQUENCE [LARGE SCALE GENOMIC DNA]</scope>
</reference>
<comment type="caution">
    <text evidence="1">The sequence shown here is derived from an EMBL/GenBank/DDBJ whole genome shotgun (WGS) entry which is preliminary data.</text>
</comment>
<dbReference type="AlphaFoldDB" id="A0A4Y2NN52"/>